<name>U3P8H9_LEIXC</name>
<evidence type="ECO:0000313" key="6">
    <source>
        <dbReference type="EMBL" id="AGW42126.1"/>
    </source>
</evidence>
<evidence type="ECO:0000259" key="4">
    <source>
        <dbReference type="Pfam" id="PF00669"/>
    </source>
</evidence>
<keyword evidence="7" id="KW-1185">Reference proteome</keyword>
<evidence type="ECO:0000256" key="3">
    <source>
        <dbReference type="ARBA" id="ARBA00023143"/>
    </source>
</evidence>
<comment type="subcellular location">
    <subcellularLocation>
        <location evidence="1">Bacterial flagellum</location>
    </subcellularLocation>
</comment>
<dbReference type="eggNOG" id="COG1344">
    <property type="taxonomic scope" value="Bacteria"/>
</dbReference>
<feature type="domain" description="Flagellin N-terminal" evidence="4">
    <location>
        <begin position="9"/>
        <end position="140"/>
    </location>
</feature>
<evidence type="ECO:0008006" key="8">
    <source>
        <dbReference type="Google" id="ProtNLM"/>
    </source>
</evidence>
<feature type="domain" description="Flagellin C-terminal" evidence="5">
    <location>
        <begin position="207"/>
        <end position="290"/>
    </location>
</feature>
<dbReference type="PANTHER" id="PTHR42792">
    <property type="entry name" value="FLAGELLIN"/>
    <property type="match status" value="1"/>
</dbReference>
<dbReference type="Pfam" id="PF00700">
    <property type="entry name" value="Flagellin_C"/>
    <property type="match status" value="1"/>
</dbReference>
<dbReference type="GO" id="GO:0005198">
    <property type="term" value="F:structural molecule activity"/>
    <property type="evidence" value="ECO:0007669"/>
    <property type="project" value="InterPro"/>
</dbReference>
<dbReference type="SUPFAM" id="SSF64518">
    <property type="entry name" value="Phase 1 flagellin"/>
    <property type="match status" value="1"/>
</dbReference>
<comment type="similarity">
    <text evidence="2">Belongs to the bacterial flagellin family.</text>
</comment>
<dbReference type="Gene3D" id="1.20.1330.10">
    <property type="entry name" value="f41 fragment of flagellin, N-terminal domain"/>
    <property type="match status" value="1"/>
</dbReference>
<dbReference type="Pfam" id="PF00669">
    <property type="entry name" value="Flagellin_N"/>
    <property type="match status" value="1"/>
</dbReference>
<dbReference type="PANTHER" id="PTHR42792:SF1">
    <property type="entry name" value="FLAGELLAR HOOK-ASSOCIATED PROTEIN 3"/>
    <property type="match status" value="1"/>
</dbReference>
<dbReference type="InterPro" id="IPR001029">
    <property type="entry name" value="Flagellin_N"/>
</dbReference>
<dbReference type="STRING" id="1389489.O159_21470"/>
<dbReference type="GO" id="GO:0009424">
    <property type="term" value="C:bacterial-type flagellum hook"/>
    <property type="evidence" value="ECO:0007669"/>
    <property type="project" value="InterPro"/>
</dbReference>
<sequence length="291" mass="30389">MRVTSTTQLLSTQRNLQASKASMGDLYQEGTSGVKIAKPSDDPAGVANLLAVRKQISQNAQYKSNVNDGTGWMKTVDSALTGSADVLSKIRDLVVQAANTGANTPADQNGIVKSIEQLKQNLLTLANTQYLGRSVFAGTSDADTAFDVKSYAFNGTPGAEVSRRVSASATIPVSADGAAIFGAGSVFALIDGITTKIAAGRNVGSELAAIDSALNVISGAQSAIGTDFAQLQQVQLQLGTDTTTLEETRSRIEDADPADVVLRLNAQQVAYQTALAVAAKSIQQTLMDYLR</sequence>
<evidence type="ECO:0000313" key="7">
    <source>
        <dbReference type="Proteomes" id="UP000016743"/>
    </source>
</evidence>
<dbReference type="KEGG" id="lxy:O159_21470"/>
<keyword evidence="3" id="KW-0975">Bacterial flagellum</keyword>
<reference evidence="6 7" key="1">
    <citation type="journal article" date="2013" name="Genome Announc.">
        <title>Complete Genome Sequence of Leifsonia xyli subsp. cynodontis Strain DSM46306, a Gram-Positive Bacterial Pathogen of Grasses.</title>
        <authorList>
            <person name="Monteiro-Vitorello C.B."/>
            <person name="Zerillo M.M."/>
            <person name="Van Sluys M.A."/>
            <person name="Camargo L.E."/>
            <person name="Kitajima J.P."/>
        </authorList>
    </citation>
    <scope>NUCLEOTIDE SEQUENCE [LARGE SCALE GENOMIC DNA]</scope>
    <source>
        <strain evidence="6 7">DSM 46306</strain>
    </source>
</reference>
<dbReference type="InterPro" id="IPR013384">
    <property type="entry name" value="Flagell_FlgL"/>
</dbReference>
<dbReference type="NCBIfam" id="TIGR02550">
    <property type="entry name" value="flagell_flgL"/>
    <property type="match status" value="1"/>
</dbReference>
<dbReference type="EMBL" id="CP006734">
    <property type="protein sequence ID" value="AGW42126.1"/>
    <property type="molecule type" value="Genomic_DNA"/>
</dbReference>
<proteinExistence type="inferred from homology"/>
<organism evidence="6 7">
    <name type="scientific">Leifsonia xyli subsp. cynodontis DSM 46306</name>
    <dbReference type="NCBI Taxonomy" id="1389489"/>
    <lineage>
        <taxon>Bacteria</taxon>
        <taxon>Bacillati</taxon>
        <taxon>Actinomycetota</taxon>
        <taxon>Actinomycetes</taxon>
        <taxon>Micrococcales</taxon>
        <taxon>Microbacteriaceae</taxon>
        <taxon>Leifsonia</taxon>
    </lineage>
</organism>
<evidence type="ECO:0000259" key="5">
    <source>
        <dbReference type="Pfam" id="PF00700"/>
    </source>
</evidence>
<evidence type="ECO:0000256" key="1">
    <source>
        <dbReference type="ARBA" id="ARBA00004365"/>
    </source>
</evidence>
<dbReference type="InterPro" id="IPR001492">
    <property type="entry name" value="Flagellin"/>
</dbReference>
<evidence type="ECO:0000256" key="2">
    <source>
        <dbReference type="ARBA" id="ARBA00005709"/>
    </source>
</evidence>
<protein>
    <recommendedName>
        <fullName evidence="8">Flagellar hook-associated protein 3</fullName>
    </recommendedName>
</protein>
<dbReference type="GO" id="GO:0071973">
    <property type="term" value="P:bacterial-type flagellum-dependent cell motility"/>
    <property type="evidence" value="ECO:0007669"/>
    <property type="project" value="InterPro"/>
</dbReference>
<dbReference type="Proteomes" id="UP000016743">
    <property type="component" value="Chromosome"/>
</dbReference>
<gene>
    <name evidence="6" type="ORF">O159_21470</name>
</gene>
<accession>U3P8H9</accession>
<dbReference type="HOGENOM" id="CLU_024437_2_0_11"/>
<dbReference type="PATRIC" id="fig|1389489.3.peg.2056"/>
<dbReference type="InterPro" id="IPR046358">
    <property type="entry name" value="Flagellin_C"/>
</dbReference>
<dbReference type="AlphaFoldDB" id="U3P8H9"/>